<sequence>MIAVMGHADLTPQTLKLLEAELSDRLTRLAQPGSVVLVRPGASRRNRTAARRAGVPVYTWFTDALRVRTGQ</sequence>
<name>A0A1V0TYN3_9ACTN</name>
<dbReference type="Proteomes" id="UP000192726">
    <property type="component" value="Chromosome"/>
</dbReference>
<gene>
    <name evidence="1" type="ORF">B1H19_31195</name>
</gene>
<dbReference type="AlphaFoldDB" id="A0A1V0TYN3"/>
<reference evidence="1 2" key="1">
    <citation type="submission" date="2017-04" db="EMBL/GenBank/DDBJ databases">
        <title>Complete Genome Sequence of Streptomyces gilvosporeus F607, a Capable Producer of Natamycin.</title>
        <authorList>
            <person name="Zong G."/>
            <person name="Zhong C."/>
            <person name="Fu J."/>
            <person name="Qin R."/>
            <person name="Cao G."/>
        </authorList>
    </citation>
    <scope>NUCLEOTIDE SEQUENCE [LARGE SCALE GENOMIC DNA]</scope>
    <source>
        <strain evidence="1 2">F607</strain>
    </source>
</reference>
<protein>
    <submittedName>
        <fullName evidence="1">Uncharacterized protein</fullName>
    </submittedName>
</protein>
<organism evidence="1 2">
    <name type="scientific">Streptomyces gilvosporeus</name>
    <dbReference type="NCBI Taxonomy" id="553510"/>
    <lineage>
        <taxon>Bacteria</taxon>
        <taxon>Bacillati</taxon>
        <taxon>Actinomycetota</taxon>
        <taxon>Actinomycetes</taxon>
        <taxon>Kitasatosporales</taxon>
        <taxon>Streptomycetaceae</taxon>
        <taxon>Streptomyces</taxon>
    </lineage>
</organism>
<dbReference type="EMBL" id="CP020569">
    <property type="protein sequence ID" value="ARF58054.1"/>
    <property type="molecule type" value="Genomic_DNA"/>
</dbReference>
<accession>A0A1V0TYN3</accession>
<evidence type="ECO:0000313" key="2">
    <source>
        <dbReference type="Proteomes" id="UP000192726"/>
    </source>
</evidence>
<keyword evidence="2" id="KW-1185">Reference proteome</keyword>
<dbReference type="KEGG" id="sgv:B1H19_31195"/>
<proteinExistence type="predicted"/>
<evidence type="ECO:0000313" key="1">
    <source>
        <dbReference type="EMBL" id="ARF58054.1"/>
    </source>
</evidence>